<gene>
    <name evidence="12" type="ORF">KI387_026607</name>
</gene>
<feature type="non-terminal residue" evidence="12">
    <location>
        <position position="1"/>
    </location>
</feature>
<evidence type="ECO:0000256" key="5">
    <source>
        <dbReference type="ARBA" id="ARBA00023163"/>
    </source>
</evidence>
<evidence type="ECO:0000259" key="10">
    <source>
        <dbReference type="PROSITE" id="PS50863"/>
    </source>
</evidence>
<dbReference type="Gene3D" id="2.30.30.1040">
    <property type="match status" value="1"/>
</dbReference>
<dbReference type="InterPro" id="IPR015300">
    <property type="entry name" value="DNA-bd_pseudobarrel_sf"/>
</dbReference>
<evidence type="ECO:0000256" key="8">
    <source>
        <dbReference type="RuleBase" id="RU004561"/>
    </source>
</evidence>
<keyword evidence="4 8" id="KW-0238">DNA-binding</keyword>
<dbReference type="InterPro" id="IPR010525">
    <property type="entry name" value="ARF_dom"/>
</dbReference>
<evidence type="ECO:0000256" key="3">
    <source>
        <dbReference type="ARBA" id="ARBA00023015"/>
    </source>
</evidence>
<evidence type="ECO:0000259" key="11">
    <source>
        <dbReference type="PROSITE" id="PS51745"/>
    </source>
</evidence>
<dbReference type="CDD" id="cd10017">
    <property type="entry name" value="B3_DNA"/>
    <property type="match status" value="1"/>
</dbReference>
<feature type="compositionally biased region" description="Polar residues" evidence="9">
    <location>
        <begin position="485"/>
        <end position="510"/>
    </location>
</feature>
<feature type="domain" description="PB1" evidence="11">
    <location>
        <begin position="733"/>
        <end position="817"/>
    </location>
</feature>
<dbReference type="InterPro" id="IPR044835">
    <property type="entry name" value="ARF_plant"/>
</dbReference>
<evidence type="ECO:0000256" key="9">
    <source>
        <dbReference type="SAM" id="MobiDB-lite"/>
    </source>
</evidence>
<evidence type="ECO:0000313" key="13">
    <source>
        <dbReference type="Proteomes" id="UP000824469"/>
    </source>
</evidence>
<dbReference type="InterPro" id="IPR053793">
    <property type="entry name" value="PB1-like"/>
</dbReference>
<proteinExistence type="inferred from homology"/>
<dbReference type="SUPFAM" id="SSF54277">
    <property type="entry name" value="CAD &amp; PB1 domains"/>
    <property type="match status" value="1"/>
</dbReference>
<feature type="domain" description="TF-B3" evidence="10">
    <location>
        <begin position="43"/>
        <end position="145"/>
    </location>
</feature>
<comment type="function">
    <text evidence="8">Auxin response factors (ARFs) are transcriptional factors that bind specifically to the DNA sequence 5'-TGTCTC-3' found in the auxin-responsive promoter elements (AuxREs).</text>
</comment>
<evidence type="ECO:0000256" key="2">
    <source>
        <dbReference type="ARBA" id="ARBA00007853"/>
    </source>
</evidence>
<keyword evidence="5 8" id="KW-0804">Transcription</keyword>
<dbReference type="InterPro" id="IPR003340">
    <property type="entry name" value="B3_DNA-bd"/>
</dbReference>
<evidence type="ECO:0000256" key="4">
    <source>
        <dbReference type="ARBA" id="ARBA00023125"/>
    </source>
</evidence>
<dbReference type="Gene3D" id="3.10.20.90">
    <property type="entry name" value="Phosphatidylinositol 3-kinase Catalytic Subunit, Chain A, domain 1"/>
    <property type="match status" value="1"/>
</dbReference>
<dbReference type="GO" id="GO:0006355">
    <property type="term" value="P:regulation of DNA-templated transcription"/>
    <property type="evidence" value="ECO:0007669"/>
    <property type="project" value="InterPro"/>
</dbReference>
<dbReference type="Gene3D" id="2.40.330.10">
    <property type="entry name" value="DNA-binding pseudobarrel domain"/>
    <property type="match status" value="1"/>
</dbReference>
<evidence type="ECO:0000256" key="7">
    <source>
        <dbReference type="ARBA" id="ARBA00023294"/>
    </source>
</evidence>
<comment type="subunit">
    <text evidence="8">Homodimers and heterodimers.</text>
</comment>
<keyword evidence="3 8" id="KW-0805">Transcription regulation</keyword>
<reference evidence="12 13" key="1">
    <citation type="journal article" date="2021" name="Nat. Plants">
        <title>The Taxus genome provides insights into paclitaxel biosynthesis.</title>
        <authorList>
            <person name="Xiong X."/>
            <person name="Gou J."/>
            <person name="Liao Q."/>
            <person name="Li Y."/>
            <person name="Zhou Q."/>
            <person name="Bi G."/>
            <person name="Li C."/>
            <person name="Du R."/>
            <person name="Wang X."/>
            <person name="Sun T."/>
            <person name="Guo L."/>
            <person name="Liang H."/>
            <person name="Lu P."/>
            <person name="Wu Y."/>
            <person name="Zhang Z."/>
            <person name="Ro D.K."/>
            <person name="Shang Y."/>
            <person name="Huang S."/>
            <person name="Yan J."/>
        </authorList>
    </citation>
    <scope>NUCLEOTIDE SEQUENCE [LARGE SCALE GENOMIC DNA]</scope>
    <source>
        <strain evidence="12">Ta-2019</strain>
    </source>
</reference>
<dbReference type="Pfam" id="PF02309">
    <property type="entry name" value="AUX_IAA"/>
    <property type="match status" value="1"/>
</dbReference>
<dbReference type="SUPFAM" id="SSF101936">
    <property type="entry name" value="DNA-binding pseudobarrel domain"/>
    <property type="match status" value="1"/>
</dbReference>
<keyword evidence="13" id="KW-1185">Reference proteome</keyword>
<organism evidence="12 13">
    <name type="scientific">Taxus chinensis</name>
    <name type="common">Chinese yew</name>
    <name type="synonym">Taxus wallichiana var. chinensis</name>
    <dbReference type="NCBI Taxonomy" id="29808"/>
    <lineage>
        <taxon>Eukaryota</taxon>
        <taxon>Viridiplantae</taxon>
        <taxon>Streptophyta</taxon>
        <taxon>Embryophyta</taxon>
        <taxon>Tracheophyta</taxon>
        <taxon>Spermatophyta</taxon>
        <taxon>Pinopsida</taxon>
        <taxon>Pinidae</taxon>
        <taxon>Conifers II</taxon>
        <taxon>Cupressales</taxon>
        <taxon>Taxaceae</taxon>
        <taxon>Taxus</taxon>
    </lineage>
</organism>
<feature type="region of interest" description="Disordered" evidence="9">
    <location>
        <begin position="1"/>
        <end position="39"/>
    </location>
</feature>
<dbReference type="SMART" id="SM01019">
    <property type="entry name" value="B3"/>
    <property type="match status" value="1"/>
</dbReference>
<dbReference type="FunFam" id="2.30.30.1040:FF:000001">
    <property type="entry name" value="Auxin response factor"/>
    <property type="match status" value="1"/>
</dbReference>
<name>A0AA38L8Q9_TAXCH</name>
<sequence length="859" mass="95732">ADQETDEVYAQVTLVPEPEPLEKDVGAEDDEEVAKDKPTPHMFCKTLTASDTSTHGGFSVPRRAAEDCFPPLDYNQQRPSQELLAKDLHGVEWKFRHIYRGQPRRHLLTTGWSVFVSHKGLVSGDAVLFMRDENGELRLGIRRAARQQGGVPSSVLSSQNMHLSVLAAAANAVATKSMFHIFYNPRTSPAEFVIPYHKYLKRCKQPLSVGMRFKMRFETEDAAERRYTGIITAISDADPARWPGSKWRSLKVGWDEHTGNERQERVSPWEIEPSISVAGLNVSSGTRLKRLKTTPSTTPVDVALPDGGRLLDFGESIRFQKVLQGQENVSFNAPIGNDGAEFMKGLASDHRGCDVVPEGLKTARMRNEIWSSQGRSEISSRLSDLSESVRFQKVLQGQEIMPSKSPHTKTGVDLIKHQLWDSKRREGVAEGFGGAWSGHKNWPSLGRSNIAPFPELLGNKDFGHSYGSNRLFTMGFSHAQFSNTNNPDSNFFPQSHSGENSATLPMDNQRTSSIPWTSSQSSPFDSRERNVPDYCSSLRYPSYRITDSETNDLYGDYWQPLNHGNSAKLDAPRMTVGWQATSVLPSVYRDTQPSLYQAKLPSNDSSEGRNKLMEASMIQHQLSTGTHSMDAGRGVIQGKQSCKIFGFSLIDESSCMADTISSSTRSDHVTQEGSTTLYGNDRTLKPSALRNPDSPMKDSLKQCDQPKDLKGSEEQIALQTVSNVPNIIQASGRKCTKVHKQGNVVGRAVDLSKLDGYDQLIRELERLFNMEGLLNDPDKGWQVVYTDSEDDMMLVGDDPWQEFCNMVCKILIYTHDEVQKMRPGMFSDDGHSCSEEQPSVIEVSKSSIDRQDSSSPLIT</sequence>
<keyword evidence="7 8" id="KW-0927">Auxin signaling pathway</keyword>
<feature type="region of interest" description="Disordered" evidence="9">
    <location>
        <begin position="485"/>
        <end position="530"/>
    </location>
</feature>
<feature type="region of interest" description="Disordered" evidence="9">
    <location>
        <begin position="661"/>
        <end position="699"/>
    </location>
</feature>
<protein>
    <recommendedName>
        <fullName evidence="8">Auxin response factor</fullName>
    </recommendedName>
</protein>
<comment type="similarity">
    <text evidence="2 8">Belongs to the ARF family.</text>
</comment>
<dbReference type="EMBL" id="JAHRHJ020000006">
    <property type="protein sequence ID" value="KAH9311572.1"/>
    <property type="molecule type" value="Genomic_DNA"/>
</dbReference>
<feature type="region of interest" description="Disordered" evidence="9">
    <location>
        <begin position="824"/>
        <end position="859"/>
    </location>
</feature>
<dbReference type="Proteomes" id="UP000824469">
    <property type="component" value="Unassembled WGS sequence"/>
</dbReference>
<comment type="caution">
    <text evidence="12">The sequence shown here is derived from an EMBL/GenBank/DDBJ whole genome shotgun (WGS) entry which is preliminary data.</text>
</comment>
<evidence type="ECO:0000256" key="1">
    <source>
        <dbReference type="ARBA" id="ARBA00004123"/>
    </source>
</evidence>
<dbReference type="GO" id="GO:0005634">
    <property type="term" value="C:nucleus"/>
    <property type="evidence" value="ECO:0007669"/>
    <property type="project" value="UniProtKB-SubCell"/>
</dbReference>
<evidence type="ECO:0000256" key="6">
    <source>
        <dbReference type="ARBA" id="ARBA00023242"/>
    </source>
</evidence>
<dbReference type="PANTHER" id="PTHR31384">
    <property type="entry name" value="AUXIN RESPONSE FACTOR 4-RELATED"/>
    <property type="match status" value="1"/>
</dbReference>
<evidence type="ECO:0000313" key="12">
    <source>
        <dbReference type="EMBL" id="KAH9311572.1"/>
    </source>
</evidence>
<dbReference type="GO" id="GO:0003677">
    <property type="term" value="F:DNA binding"/>
    <property type="evidence" value="ECO:0007669"/>
    <property type="project" value="UniProtKB-KW"/>
</dbReference>
<dbReference type="PROSITE" id="PS51745">
    <property type="entry name" value="PB1"/>
    <property type="match status" value="1"/>
</dbReference>
<feature type="non-terminal residue" evidence="12">
    <location>
        <position position="859"/>
    </location>
</feature>
<dbReference type="FunFam" id="2.40.330.10:FF:000001">
    <property type="entry name" value="Auxin response factor"/>
    <property type="match status" value="1"/>
</dbReference>
<dbReference type="InterPro" id="IPR033389">
    <property type="entry name" value="AUX/IAA_dom"/>
</dbReference>
<accession>A0AA38L8Q9</accession>
<dbReference type="GO" id="GO:0009734">
    <property type="term" value="P:auxin-activated signaling pathway"/>
    <property type="evidence" value="ECO:0007669"/>
    <property type="project" value="UniProtKB-KW"/>
</dbReference>
<dbReference type="PROSITE" id="PS50863">
    <property type="entry name" value="B3"/>
    <property type="match status" value="1"/>
</dbReference>
<dbReference type="AlphaFoldDB" id="A0AA38L8Q9"/>
<keyword evidence="6 8" id="KW-0539">Nucleus</keyword>
<dbReference type="PANTHER" id="PTHR31384:SF5">
    <property type="entry name" value="AUXIN RESPONSE FACTOR 3"/>
    <property type="match status" value="1"/>
</dbReference>
<dbReference type="Pfam" id="PF06507">
    <property type="entry name" value="ARF_AD"/>
    <property type="match status" value="1"/>
</dbReference>
<dbReference type="FunFam" id="3.10.20.90:FF:000047">
    <property type="entry name" value="Auxin response factor"/>
    <property type="match status" value="1"/>
</dbReference>
<comment type="subcellular location">
    <subcellularLocation>
        <location evidence="1 8">Nucleus</location>
    </subcellularLocation>
</comment>
<dbReference type="OMA" id="IGARFKM"/>
<dbReference type="Pfam" id="PF02362">
    <property type="entry name" value="B3"/>
    <property type="match status" value="1"/>
</dbReference>
<feature type="compositionally biased region" description="Low complexity" evidence="9">
    <location>
        <begin position="511"/>
        <end position="523"/>
    </location>
</feature>